<accession>A0A449B9G6</accession>
<evidence type="ECO:0000256" key="2">
    <source>
        <dbReference type="SAM" id="Phobius"/>
    </source>
</evidence>
<dbReference type="KEGG" id="mcob:NCTC10184_00015"/>
<reference evidence="3 4" key="1">
    <citation type="submission" date="2019-01" db="EMBL/GenBank/DDBJ databases">
        <authorList>
            <consortium name="Pathogen Informatics"/>
        </authorList>
    </citation>
    <scope>NUCLEOTIDE SEQUENCE [LARGE SCALE GENOMIC DNA]</scope>
    <source>
        <strain evidence="3 4">NCTC10184</strain>
    </source>
</reference>
<dbReference type="EMBL" id="LR215043">
    <property type="protein sequence ID" value="VEU77803.1"/>
    <property type="molecule type" value="Genomic_DNA"/>
</dbReference>
<dbReference type="RefSeq" id="WP_129622668.1">
    <property type="nucleotide sequence ID" value="NZ_LR215043.1"/>
</dbReference>
<gene>
    <name evidence="3" type="ORF">NCTC10184_00015</name>
</gene>
<feature type="transmembrane region" description="Helical" evidence="2">
    <location>
        <begin position="2198"/>
        <end position="2221"/>
    </location>
</feature>
<dbReference type="OrthoDB" id="394221at2"/>
<protein>
    <submittedName>
        <fullName evidence="3">Uncharacterized protein</fullName>
    </submittedName>
</protein>
<evidence type="ECO:0000313" key="4">
    <source>
        <dbReference type="Proteomes" id="UP000290876"/>
    </source>
</evidence>
<organism evidence="3 4">
    <name type="scientific">Mycoplasmopsis columbinasalis</name>
    <dbReference type="NCBI Taxonomy" id="114880"/>
    <lineage>
        <taxon>Bacteria</taxon>
        <taxon>Bacillati</taxon>
        <taxon>Mycoplasmatota</taxon>
        <taxon>Mycoplasmoidales</taxon>
        <taxon>Metamycoplasmataceae</taxon>
        <taxon>Mycoplasmopsis</taxon>
    </lineage>
</organism>
<sequence>MKRLNCTFEWKSDPVFPWLLKHPKIDHGLAKFHTREDALKWFMNLKIDTAVWFHDINKAFAIFGGKLIIDEVDGKWKNEITTKRFDGQYTPREIQYELGINPQTKEVDPVELENYVQNIEFILLDDPSKYFDLANEVEFSKYNKKPKRPSQVITTYQIKEDIVIHIIGPDQEPSDFTASQLHSQLTNKEVIKEDLVETQTEKPTEVVQVSPHTDDQETKQILEEVVPTSAVPVESDSPIPIEQTLDEFVNEVLHSPSDENAEELFDAKIKEDLIQNSLDFTEINQVYLDTKAPLVNQLNNKNVIKEELADGDVKAESKPDKQAIPQAETATTTPTFLLVKEDLVAVNQPNYNQPTNPVNFNLIKEEWPFGKPEAPLKEDQAHAAQPLEVVEETPAEFVPVKEDLVTHFTPHYPADGEPVDFNLIKEELPGGKAYLPAPKEEKVELVAQPVVETTKLFVPVKEDLVTSFVPVYSLSPSPVNFNLIKEEWPFGKPEAPLKEDQAHAAQSLEVVEETPAEFVPVKEDLVTHFTPQYPADGEPLDFNLIKEEWPDGKAYLPAPKEEKVEPTAQPVVETTKPFVPVKEDFITSFVPVYPLSPSPVNFNLIKEEWPFGKPEAPLKEDQAHAAQSLEVVEETPAEFVPVKEDLVTHFTPQYPADGEPLDFNLIKEEWPGGKAYLPAPKEEKVEPVAQPVVETAKPFVPVKEDFVTSFVPVYPLSPSPVNFNLIKEEWPFGKPEAPLKEDRAHAAQSLEVVEETPAEFVPVKEDLVTHFTPQYPADGEPVDFNLIKEEWPDGKAYLPAPKEEKVEPTAQPVVETTKPFVPVKEDFITSFVPVYPLSPSPVNFNLIKEEWPFGKPEVPLKEDQAHAAQSLEVVEETPAEFVPVKEDLVTHFTPQYPADGEPVDFNLIKEEWPDGKAYLPAPKEEKVEPVAQPVVETTKPFVPVKEDFVTSFVPVYPLSPSPVNFNLIKEEWPFGKPEAPLKQDQAHAAQPLEVEEAPAEFVPVKEDLVTNFVPHYPADGEPLDFNLIKEEWPGGKAYLPVQKEEKVEPVAQPVVETTKPFVPVKEDLVQSFTPTYSAPIFVNRNLIKEEMPDGVARIIAKEEPKPLQEDKPFVPVKEDLVQVTYDFQAAPQEFQDNRWPIPELLEEGLLIKEEMPPFGDNFEQSLPKEQSESASEVEPVAEPLPTPEETQPTKSFVPVKEDLVEATEPNYNQPTNPVNFNLIKEEWPFGKPEAPLKEDQAHAVQPLVVEEAPAEFVPVKEDLVTHFTPQYPADDEPVDFNLIKEEWPGGKAYSPVQKEEKVEPVVQPVVETAKPFVPVKEDFVTSFVPVYPLSPSPVNFNLIKEEWPFGKPEAPLKEDQAHAAQPLEVEEAPAEFVPVKEDLVTNFVPHYPADFSPVNFDLIKEEWPDGQKPLVNLPDSPKHQQFVPVKEDFVSSFGPHYPASKSPVDFNLIKEEWPDGKTYLPVSKEEKVQPTVQPAVIETIKPFVPVKEDLVTNFIPHYPADFSPVNFDLIKEEWPDGQKPLVNLPDSPKHQQFVPVKEDFVNSFGPHYPASKSPVDFELIKEEWPDGVAYLPAKEEMQPESVTTQTDNSTEKLTVEEEKPFVPVKEDLVETYVPHYSADFSPVDFALIKEEWPDGEKPFISPEQTPVHKQFVPVKEDFVSSFVPHYPPSKSPVDFELIKEEWPGDVYLPEASEPDAVPAPVDSTPLVEEENLETQQTFVDGPPIKEELPTRKTIADWTARPQEFRDDLFPIAQSYANKVLIKEDDDEVRLFMASGGWLDWTTQKDPIDNLDVANLRELKGYLDKEKAYDQRYVTKYKYIGDFSEIHQYMIVEQYLDKLKALNDLVSGQTISDSDFSRIYSNVTAANWVLDNINAKLDATTLAQSNTQLVEPLTKIQDTLLRKFAYGKGLSDKPINSAYYYNTVEKTRQLVAYETSYLNYGDFYVGFVPYAEYDYEIPLVLKYNVQNPYANDQLLANFRSLNNAVYTGLENYYKHTHEIDKNEVNIMKHANLTPQLDPDFTTKEDQVEYTIIDPDDVNEARSQYEENKIKEDQIIFPDLRVPVNTQPIAPEVIDPETPGQLNYKDAHKAKRQELKNAAKAKKTKEKSAKVPAPFAELIAENVIPTVLPANEVKEPAAKTKKAEPVVDTSTIPVVAQKLPDFWTSQHEDFSKLHVTNEKADVTVAKGEKASTGFKIFLAFAALFVVAVIVLAVFGILALTDVFNIFS</sequence>
<keyword evidence="2" id="KW-1133">Transmembrane helix</keyword>
<proteinExistence type="predicted"/>
<feature type="region of interest" description="Disordered" evidence="1">
    <location>
        <begin position="1158"/>
        <end position="1193"/>
    </location>
</feature>
<feature type="compositionally biased region" description="Low complexity" evidence="1">
    <location>
        <begin position="1172"/>
        <end position="1193"/>
    </location>
</feature>
<evidence type="ECO:0000313" key="3">
    <source>
        <dbReference type="EMBL" id="VEU77803.1"/>
    </source>
</evidence>
<dbReference type="Proteomes" id="UP000290876">
    <property type="component" value="Chromosome"/>
</dbReference>
<keyword evidence="4" id="KW-1185">Reference proteome</keyword>
<keyword evidence="2" id="KW-0812">Transmembrane</keyword>
<dbReference type="NCBIfam" id="NF045932">
    <property type="entry name" value="MAG3090_fam_N"/>
    <property type="match status" value="1"/>
</dbReference>
<name>A0A449B9G6_9BACT</name>
<keyword evidence="2" id="KW-0472">Membrane</keyword>
<evidence type="ECO:0000256" key="1">
    <source>
        <dbReference type="SAM" id="MobiDB-lite"/>
    </source>
</evidence>